<feature type="compositionally biased region" description="Low complexity" evidence="1">
    <location>
        <begin position="94"/>
        <end position="104"/>
    </location>
</feature>
<feature type="compositionally biased region" description="Polar residues" evidence="1">
    <location>
        <begin position="183"/>
        <end position="193"/>
    </location>
</feature>
<dbReference type="EMBL" id="SOZI01000101">
    <property type="protein sequence ID" value="TNY19289.1"/>
    <property type="molecule type" value="Genomic_DNA"/>
</dbReference>
<protein>
    <submittedName>
        <fullName evidence="2">Uncharacterized protein</fullName>
    </submittedName>
</protein>
<name>A0A5C5FSJ0_9BASI</name>
<feature type="region of interest" description="Disordered" evidence="1">
    <location>
        <begin position="85"/>
        <end position="104"/>
    </location>
</feature>
<accession>A0A5C5FSJ0</accession>
<reference evidence="2 3" key="1">
    <citation type="submission" date="2019-03" db="EMBL/GenBank/DDBJ databases">
        <title>Rhodosporidium diobovatum UCD-FST 08-225 genome sequencing, assembly, and annotation.</title>
        <authorList>
            <person name="Fakankun I.U."/>
            <person name="Fristensky B."/>
            <person name="Levin D.B."/>
        </authorList>
    </citation>
    <scope>NUCLEOTIDE SEQUENCE [LARGE SCALE GENOMIC DNA]</scope>
    <source>
        <strain evidence="2 3">UCD-FST 08-225</strain>
    </source>
</reference>
<evidence type="ECO:0000256" key="1">
    <source>
        <dbReference type="SAM" id="MobiDB-lite"/>
    </source>
</evidence>
<comment type="caution">
    <text evidence="2">The sequence shown here is derived from an EMBL/GenBank/DDBJ whole genome shotgun (WGS) entry which is preliminary data.</text>
</comment>
<organism evidence="2 3">
    <name type="scientific">Rhodotorula diobovata</name>
    <dbReference type="NCBI Taxonomy" id="5288"/>
    <lineage>
        <taxon>Eukaryota</taxon>
        <taxon>Fungi</taxon>
        <taxon>Dikarya</taxon>
        <taxon>Basidiomycota</taxon>
        <taxon>Pucciniomycotina</taxon>
        <taxon>Microbotryomycetes</taxon>
        <taxon>Sporidiobolales</taxon>
        <taxon>Sporidiobolaceae</taxon>
        <taxon>Rhodotorula</taxon>
    </lineage>
</organism>
<feature type="region of interest" description="Disordered" evidence="1">
    <location>
        <begin position="245"/>
        <end position="273"/>
    </location>
</feature>
<feature type="compositionally biased region" description="Polar residues" evidence="1">
    <location>
        <begin position="207"/>
        <end position="218"/>
    </location>
</feature>
<proteinExistence type="predicted"/>
<feature type="region of interest" description="Disordered" evidence="1">
    <location>
        <begin position="175"/>
        <end position="228"/>
    </location>
</feature>
<sequence length="403" mass="42254">MSTASFSIMTTPVLDTAATKRDDERDFVLEGVFIHPDHLAQGLFADESVDSCSESSSILGYDDEVPVAELTGLALNCGSAQDETGSYFAPRDGSSNPSPFYSGSSISSEASSSSSLFVASESGEWSAATTPTGEALSFKPAFSRRSSVYSVASDASSPCIPATFSFAAFHAPATASAPMTRLPSRSGSPTRSHPYTRPPPSHGGASMTRSVSSPVETQRQVEDRQRRISLAECEMDERAVKMARSQSTVSTPTLGAFPSHVAPGGASMARSSSKPLFSPLMASSSTGWANLPSPSPFSTSRPGLAPTRVARAHSFAGVENYFPPATALAEHRHSIAAVPYAAPAPASSSLSRQSRRISRIFPLTPILPQSPELAAEMSCAVQATAAASSEPLTRGRLQRGMTF</sequence>
<dbReference type="AlphaFoldDB" id="A0A5C5FSJ0"/>
<evidence type="ECO:0000313" key="2">
    <source>
        <dbReference type="EMBL" id="TNY19289.1"/>
    </source>
</evidence>
<keyword evidence="3" id="KW-1185">Reference proteome</keyword>
<dbReference type="OrthoDB" id="2527117at2759"/>
<gene>
    <name evidence="2" type="ORF">DMC30DRAFT_13396</name>
</gene>
<dbReference type="Proteomes" id="UP000311382">
    <property type="component" value="Unassembled WGS sequence"/>
</dbReference>
<evidence type="ECO:0000313" key="3">
    <source>
        <dbReference type="Proteomes" id="UP000311382"/>
    </source>
</evidence>